<comment type="caution">
    <text evidence="2">The sequence shown here is derived from an EMBL/GenBank/DDBJ whole genome shotgun (WGS) entry which is preliminary data.</text>
</comment>
<reference evidence="3" key="1">
    <citation type="submission" date="2017-03" db="EMBL/GenBank/DDBJ databases">
        <title>Genomes of endolithic fungi from Antarctica.</title>
        <authorList>
            <person name="Coleine C."/>
            <person name="Masonjones S."/>
            <person name="Stajich J.E."/>
        </authorList>
    </citation>
    <scope>NUCLEOTIDE SEQUENCE [LARGE SCALE GENOMIC DNA]</scope>
    <source>
        <strain evidence="3">CCFEE 5527</strain>
    </source>
</reference>
<sequence>MFSTERLVLRAYDEALDLVSLWKAMNDIEYRTMLGNASLLPWAKEEVRKKFFSSESIYNPMLPALAICVKPETSVEEDSNKHPSELPAIGHIGLLAGRYDPKNRVAMLGVGIMDTKDRGKGYGREAITFMLEYGFMELNIHRIELIVYAFNESAARLYRSIGFIDEGIARKNYFKSGVWHDTINMAVLEEEWWEIRKTNNVRVMPAHLQ</sequence>
<organism evidence="2 3">
    <name type="scientific">Cryoendolithus antarcticus</name>
    <dbReference type="NCBI Taxonomy" id="1507870"/>
    <lineage>
        <taxon>Eukaryota</taxon>
        <taxon>Fungi</taxon>
        <taxon>Dikarya</taxon>
        <taxon>Ascomycota</taxon>
        <taxon>Pezizomycotina</taxon>
        <taxon>Dothideomycetes</taxon>
        <taxon>Dothideomycetidae</taxon>
        <taxon>Cladosporiales</taxon>
        <taxon>Cladosporiaceae</taxon>
        <taxon>Cryoendolithus</taxon>
    </lineage>
</organism>
<evidence type="ECO:0000313" key="3">
    <source>
        <dbReference type="Proteomes" id="UP000192596"/>
    </source>
</evidence>
<dbReference type="InterPro" id="IPR000182">
    <property type="entry name" value="GNAT_dom"/>
</dbReference>
<dbReference type="AlphaFoldDB" id="A0A1V8T1P5"/>
<evidence type="ECO:0000313" key="2">
    <source>
        <dbReference type="EMBL" id="OQO05250.1"/>
    </source>
</evidence>
<dbReference type="GO" id="GO:0016747">
    <property type="term" value="F:acyltransferase activity, transferring groups other than amino-acyl groups"/>
    <property type="evidence" value="ECO:0007669"/>
    <property type="project" value="InterPro"/>
</dbReference>
<protein>
    <recommendedName>
        <fullName evidence="1">N-acetyltransferase domain-containing protein</fullName>
    </recommendedName>
</protein>
<dbReference type="EMBL" id="NAJO01000019">
    <property type="protein sequence ID" value="OQO05250.1"/>
    <property type="molecule type" value="Genomic_DNA"/>
</dbReference>
<dbReference type="InParanoid" id="A0A1V8T1P5"/>
<dbReference type="Pfam" id="PF13302">
    <property type="entry name" value="Acetyltransf_3"/>
    <property type="match status" value="1"/>
</dbReference>
<dbReference type="InterPro" id="IPR016181">
    <property type="entry name" value="Acyl_CoA_acyltransferase"/>
</dbReference>
<dbReference type="Gene3D" id="3.40.630.30">
    <property type="match status" value="1"/>
</dbReference>
<dbReference type="OrthoDB" id="64477at2759"/>
<dbReference type="SUPFAM" id="SSF55729">
    <property type="entry name" value="Acyl-CoA N-acyltransferases (Nat)"/>
    <property type="match status" value="1"/>
</dbReference>
<dbReference type="PANTHER" id="PTHR43415">
    <property type="entry name" value="SPERMIDINE N(1)-ACETYLTRANSFERASE"/>
    <property type="match status" value="1"/>
</dbReference>
<proteinExistence type="predicted"/>
<dbReference type="PANTHER" id="PTHR43415:SF3">
    <property type="entry name" value="GNAT-FAMILY ACETYLTRANSFERASE"/>
    <property type="match status" value="1"/>
</dbReference>
<dbReference type="Proteomes" id="UP000192596">
    <property type="component" value="Unassembled WGS sequence"/>
</dbReference>
<accession>A0A1V8T1P5</accession>
<dbReference type="PROSITE" id="PS51186">
    <property type="entry name" value="GNAT"/>
    <property type="match status" value="1"/>
</dbReference>
<gene>
    <name evidence="2" type="ORF">B0A48_09017</name>
</gene>
<evidence type="ECO:0000259" key="1">
    <source>
        <dbReference type="PROSITE" id="PS51186"/>
    </source>
</evidence>
<name>A0A1V8T1P5_9PEZI</name>
<keyword evidence="3" id="KW-1185">Reference proteome</keyword>
<feature type="domain" description="N-acetyltransferase" evidence="1">
    <location>
        <begin position="118"/>
        <end position="190"/>
    </location>
</feature>